<dbReference type="Pfam" id="PF00043">
    <property type="entry name" value="GST_C"/>
    <property type="match status" value="1"/>
</dbReference>
<dbReference type="InterPro" id="IPR004046">
    <property type="entry name" value="GST_C"/>
</dbReference>
<protein>
    <submittedName>
        <fullName evidence="3">Glutathione S-transferase family protein</fullName>
    </submittedName>
</protein>
<dbReference type="InterPro" id="IPR040079">
    <property type="entry name" value="Glutathione_S-Trfase"/>
</dbReference>
<dbReference type="SFLD" id="SFLDG00358">
    <property type="entry name" value="Main_(cytGST)"/>
    <property type="match status" value="1"/>
</dbReference>
<dbReference type="EMBL" id="CP137852">
    <property type="protein sequence ID" value="WPB83020.1"/>
    <property type="molecule type" value="Genomic_DNA"/>
</dbReference>
<feature type="domain" description="GST N-terminal" evidence="1">
    <location>
        <begin position="1"/>
        <end position="80"/>
    </location>
</feature>
<proteinExistence type="predicted"/>
<dbReference type="InterPro" id="IPR036282">
    <property type="entry name" value="Glutathione-S-Trfase_C_sf"/>
</dbReference>
<gene>
    <name evidence="3" type="ORF">R9Z33_12990</name>
</gene>
<dbReference type="CDD" id="cd03057">
    <property type="entry name" value="GST_N_Beta"/>
    <property type="match status" value="1"/>
</dbReference>
<accession>A0ABZ0PCU0</accession>
<dbReference type="SFLD" id="SFLDS00019">
    <property type="entry name" value="Glutathione_Transferase_(cytos"/>
    <property type="match status" value="1"/>
</dbReference>
<dbReference type="Pfam" id="PF13409">
    <property type="entry name" value="GST_N_2"/>
    <property type="match status" value="1"/>
</dbReference>
<dbReference type="RefSeq" id="WP_318647001.1">
    <property type="nucleotide sequence ID" value="NZ_CP137852.1"/>
</dbReference>
<dbReference type="PANTHER" id="PTHR44051">
    <property type="entry name" value="GLUTATHIONE S-TRANSFERASE-RELATED"/>
    <property type="match status" value="1"/>
</dbReference>
<evidence type="ECO:0000259" key="1">
    <source>
        <dbReference type="PROSITE" id="PS50404"/>
    </source>
</evidence>
<dbReference type="InterPro" id="IPR036249">
    <property type="entry name" value="Thioredoxin-like_sf"/>
</dbReference>
<name>A0ABZ0PCU0_9PROT</name>
<feature type="domain" description="GST C-terminal" evidence="2">
    <location>
        <begin position="85"/>
        <end position="204"/>
    </location>
</feature>
<organism evidence="3 4">
    <name type="scientific">Sediminicoccus rosea</name>
    <dbReference type="NCBI Taxonomy" id="1225128"/>
    <lineage>
        <taxon>Bacteria</taxon>
        <taxon>Pseudomonadati</taxon>
        <taxon>Pseudomonadota</taxon>
        <taxon>Alphaproteobacteria</taxon>
        <taxon>Acetobacterales</taxon>
        <taxon>Roseomonadaceae</taxon>
        <taxon>Sediminicoccus</taxon>
    </lineage>
</organism>
<dbReference type="InterPro" id="IPR010987">
    <property type="entry name" value="Glutathione-S-Trfase_C-like"/>
</dbReference>
<dbReference type="Proteomes" id="UP001305521">
    <property type="component" value="Chromosome"/>
</dbReference>
<evidence type="ECO:0000313" key="3">
    <source>
        <dbReference type="EMBL" id="WPB83020.1"/>
    </source>
</evidence>
<sequence length="204" mass="21770">MILLVSARTSSLACRLAFVLAGLPGEVRDLSLRGGEHRTPEMLALNPKGQVPALILDSGETITETPAIMLAIGEMAPASGLIPAEGAARWRVMEWLSWYAYQFPRAFQPAFRPAIFGPPPAENQIREGGLTRVAEVLAFIEASLGARDWLVGEAVTAADLTTAMMTSFAGFVGVVPPDALMAHRRRVFALPALAETLKAEGFAA</sequence>
<evidence type="ECO:0000313" key="4">
    <source>
        <dbReference type="Proteomes" id="UP001305521"/>
    </source>
</evidence>
<dbReference type="Gene3D" id="1.20.1050.10">
    <property type="match status" value="1"/>
</dbReference>
<dbReference type="Gene3D" id="3.40.30.10">
    <property type="entry name" value="Glutaredoxin"/>
    <property type="match status" value="1"/>
</dbReference>
<dbReference type="SUPFAM" id="SSF52833">
    <property type="entry name" value="Thioredoxin-like"/>
    <property type="match status" value="1"/>
</dbReference>
<dbReference type="PROSITE" id="PS50405">
    <property type="entry name" value="GST_CTER"/>
    <property type="match status" value="1"/>
</dbReference>
<keyword evidence="4" id="KW-1185">Reference proteome</keyword>
<reference evidence="3 4" key="1">
    <citation type="submission" date="2023-11" db="EMBL/GenBank/DDBJ databases">
        <title>Arctic aerobic anoxygenic photoheterotroph Sediminicoccus rosea KRV36 adapts its photosynthesis to long days of polar summer.</title>
        <authorList>
            <person name="Tomasch J."/>
            <person name="Kopejtka K."/>
            <person name="Bily T."/>
            <person name="Gardiner A.T."/>
            <person name="Gardian Z."/>
            <person name="Shivaramu S."/>
            <person name="Koblizek M."/>
            <person name="Engelhardt F."/>
            <person name="Kaftan D."/>
        </authorList>
    </citation>
    <scope>NUCLEOTIDE SEQUENCE [LARGE SCALE GENOMIC DNA]</scope>
    <source>
        <strain evidence="3 4">R-30</strain>
    </source>
</reference>
<dbReference type="PANTHER" id="PTHR44051:SF8">
    <property type="entry name" value="GLUTATHIONE S-TRANSFERASE GSTA"/>
    <property type="match status" value="1"/>
</dbReference>
<dbReference type="InterPro" id="IPR004045">
    <property type="entry name" value="Glutathione_S-Trfase_N"/>
</dbReference>
<dbReference type="SUPFAM" id="SSF47616">
    <property type="entry name" value="GST C-terminal domain-like"/>
    <property type="match status" value="1"/>
</dbReference>
<evidence type="ECO:0000259" key="2">
    <source>
        <dbReference type="PROSITE" id="PS50405"/>
    </source>
</evidence>
<dbReference type="PROSITE" id="PS50404">
    <property type="entry name" value="GST_NTER"/>
    <property type="match status" value="1"/>
</dbReference>